<keyword evidence="9" id="KW-1006">Bacterial flagellum protein export</keyword>
<evidence type="ECO:0000256" key="3">
    <source>
        <dbReference type="ARBA" id="ARBA00006602"/>
    </source>
</evidence>
<proteinExistence type="inferred from homology"/>
<evidence type="ECO:0000256" key="1">
    <source>
        <dbReference type="ARBA" id="ARBA00003041"/>
    </source>
</evidence>
<comment type="function">
    <text evidence="1">Needed for flagellar regrowth and assembly.</text>
</comment>
<dbReference type="PRINTS" id="PR01003">
    <property type="entry name" value="FLGFLIH"/>
</dbReference>
<keyword evidence="8" id="KW-0653">Protein transport</keyword>
<evidence type="ECO:0000256" key="2">
    <source>
        <dbReference type="ARBA" id="ARBA00004496"/>
    </source>
</evidence>
<dbReference type="AlphaFoldDB" id="A0A080M1E9"/>
<comment type="caution">
    <text evidence="11">The sequence shown here is derived from an EMBL/GenBank/DDBJ whole genome shotgun (WGS) entry which is preliminary data.</text>
</comment>
<dbReference type="Proteomes" id="UP000020077">
    <property type="component" value="Unassembled WGS sequence"/>
</dbReference>
<dbReference type="InterPro" id="IPR018035">
    <property type="entry name" value="Flagellar_FliH/T3SS_HrpE"/>
</dbReference>
<evidence type="ECO:0000256" key="7">
    <source>
        <dbReference type="ARBA" id="ARBA00022795"/>
    </source>
</evidence>
<name>A0A080M1E9_9PROT</name>
<evidence type="ECO:0000256" key="6">
    <source>
        <dbReference type="ARBA" id="ARBA00022490"/>
    </source>
</evidence>
<dbReference type="GO" id="GO:0003774">
    <property type="term" value="F:cytoskeletal motor activity"/>
    <property type="evidence" value="ECO:0007669"/>
    <property type="project" value="InterPro"/>
</dbReference>
<dbReference type="PANTHER" id="PTHR34982">
    <property type="entry name" value="YOP PROTEINS TRANSLOCATION PROTEIN L"/>
    <property type="match status" value="1"/>
</dbReference>
<keyword evidence="7" id="KW-1005">Bacterial flagellum biogenesis</keyword>
<keyword evidence="6" id="KW-0963">Cytoplasm</keyword>
<keyword evidence="11" id="KW-0969">Cilium</keyword>
<dbReference type="InterPro" id="IPR051472">
    <property type="entry name" value="T3SS_Stator/FliH"/>
</dbReference>
<dbReference type="Pfam" id="PF02108">
    <property type="entry name" value="FliH"/>
    <property type="match status" value="1"/>
</dbReference>
<evidence type="ECO:0000313" key="12">
    <source>
        <dbReference type="Proteomes" id="UP000020077"/>
    </source>
</evidence>
<dbReference type="GO" id="GO:0015031">
    <property type="term" value="P:protein transport"/>
    <property type="evidence" value="ECO:0007669"/>
    <property type="project" value="UniProtKB-KW"/>
</dbReference>
<feature type="domain" description="Flagellar assembly protein FliH/Type III secretion system HrpE" evidence="10">
    <location>
        <begin position="103"/>
        <end position="227"/>
    </location>
</feature>
<organism evidence="11 12">
    <name type="scientific">Candidatus Accumulibacter phosphatis</name>
    <dbReference type="NCBI Taxonomy" id="327160"/>
    <lineage>
        <taxon>Bacteria</taxon>
        <taxon>Pseudomonadati</taxon>
        <taxon>Pseudomonadota</taxon>
        <taxon>Betaproteobacteria</taxon>
        <taxon>Candidatus Accumulibacter</taxon>
    </lineage>
</organism>
<dbReference type="GO" id="GO:0044781">
    <property type="term" value="P:bacterial-type flagellum organization"/>
    <property type="evidence" value="ECO:0007669"/>
    <property type="project" value="UniProtKB-KW"/>
</dbReference>
<keyword evidence="11" id="KW-0966">Cell projection</keyword>
<dbReference type="GO" id="GO:0071973">
    <property type="term" value="P:bacterial-type flagellum-dependent cell motility"/>
    <property type="evidence" value="ECO:0007669"/>
    <property type="project" value="InterPro"/>
</dbReference>
<dbReference type="GO" id="GO:0009288">
    <property type="term" value="C:bacterial-type flagellum"/>
    <property type="evidence" value="ECO:0007669"/>
    <property type="project" value="InterPro"/>
</dbReference>
<dbReference type="InterPro" id="IPR000563">
    <property type="entry name" value="Flag_FliH"/>
</dbReference>
<dbReference type="PANTHER" id="PTHR34982:SF1">
    <property type="entry name" value="FLAGELLAR ASSEMBLY PROTEIN FLIH"/>
    <property type="match status" value="1"/>
</dbReference>
<evidence type="ECO:0000259" key="10">
    <source>
        <dbReference type="Pfam" id="PF02108"/>
    </source>
</evidence>
<dbReference type="EMBL" id="JDVG02000097">
    <property type="protein sequence ID" value="KFB74115.1"/>
    <property type="molecule type" value="Genomic_DNA"/>
</dbReference>
<evidence type="ECO:0000256" key="4">
    <source>
        <dbReference type="ARBA" id="ARBA00016507"/>
    </source>
</evidence>
<accession>A0A080M1E9</accession>
<evidence type="ECO:0000313" key="11">
    <source>
        <dbReference type="EMBL" id="KFB74115.1"/>
    </source>
</evidence>
<dbReference type="SUPFAM" id="SSF160527">
    <property type="entry name" value="V-type ATPase subunit E-like"/>
    <property type="match status" value="1"/>
</dbReference>
<comment type="subcellular location">
    <subcellularLocation>
        <location evidence="2">Cytoplasm</location>
    </subcellularLocation>
</comment>
<keyword evidence="5" id="KW-0813">Transport</keyword>
<sequence>MSLQQNMSKPISKEKMTAYQRWELASFDAEQGLEAAPGGPPAEEVLVACEVEAPPQEPPLPLPSAEEIERIHREAHTAGYTAGYSAGYAAGYAEGINAAQAVATGMASLMDNLQQALAVIDQSVADQLLVLAIEIASQVLRQSLRVQPELLLSVVREAVTALHPHHGQPLLFVHPDDAALVRSHLGEQLAHANWRIIDDNTLSAGGCRVELGASEVDATLETRWRRVIEAIGVSQEWLKARQ</sequence>
<protein>
    <recommendedName>
        <fullName evidence="4">Flagellar assembly protein FliH</fullName>
    </recommendedName>
</protein>
<dbReference type="GO" id="GO:0005829">
    <property type="term" value="C:cytosol"/>
    <property type="evidence" value="ECO:0007669"/>
    <property type="project" value="TreeGrafter"/>
</dbReference>
<gene>
    <name evidence="11" type="primary">fliH</name>
    <name evidence="11" type="ORF">AW09_000603</name>
</gene>
<keyword evidence="11" id="KW-0282">Flagellum</keyword>
<evidence type="ECO:0000256" key="9">
    <source>
        <dbReference type="ARBA" id="ARBA00023225"/>
    </source>
</evidence>
<reference evidence="11 12" key="1">
    <citation type="submission" date="2014-02" db="EMBL/GenBank/DDBJ databases">
        <title>Expanding our view of genomic diversity in Candidatus Accumulibacter clades.</title>
        <authorList>
            <person name="Skennerton C.T."/>
            <person name="Barr J.J."/>
            <person name="Slater F.R."/>
            <person name="Bond P.L."/>
            <person name="Tyson G.W."/>
        </authorList>
    </citation>
    <scope>NUCLEOTIDE SEQUENCE [LARGE SCALE GENOMIC DNA]</scope>
    <source>
        <strain evidence="12">BA-91</strain>
    </source>
</reference>
<evidence type="ECO:0000256" key="8">
    <source>
        <dbReference type="ARBA" id="ARBA00022927"/>
    </source>
</evidence>
<comment type="similarity">
    <text evidence="3">Belongs to the FliH family.</text>
</comment>
<evidence type="ECO:0000256" key="5">
    <source>
        <dbReference type="ARBA" id="ARBA00022448"/>
    </source>
</evidence>